<evidence type="ECO:0000256" key="1">
    <source>
        <dbReference type="ARBA" id="ARBA00008007"/>
    </source>
</evidence>
<dbReference type="InterPro" id="IPR044005">
    <property type="entry name" value="DZR_2"/>
</dbReference>
<dbReference type="Gene3D" id="3.40.50.2020">
    <property type="match status" value="1"/>
</dbReference>
<sequence>MRLKRWVAAGSALVKRALPGYCAFCLAPLEGGASWCSECFEQLPWNRPACPCCGDQLTNDHPSLCGHCISKRPAFEAAHVALRYASPINALVRDFKFNARPRAGMLLCELMQDSLPSPPFDAILPVPMTPERARDRGFNQAHWLAFELAQRSGLPLLEARRLKQGPSQRGLNRQARFANLAGAFVVETPPPAYVAIVDDVVTTGATAHALALALRRAGAQRVDVWAAARTPLVVDDV</sequence>
<dbReference type="PANTHER" id="PTHR47505">
    <property type="entry name" value="DNA UTILIZATION PROTEIN YHGH"/>
    <property type="match status" value="1"/>
</dbReference>
<dbReference type="RefSeq" id="WP_092829501.1">
    <property type="nucleotide sequence ID" value="NZ_FOGS01000012.1"/>
</dbReference>
<keyword evidence="4" id="KW-1185">Reference proteome</keyword>
<name>A0A1H9W4Y3_9GAMM</name>
<dbReference type="EMBL" id="FOGS01000012">
    <property type="protein sequence ID" value="SES28972.1"/>
    <property type="molecule type" value="Genomic_DNA"/>
</dbReference>
<organism evidence="3 4">
    <name type="scientific">Vreelandella subterranea</name>
    <dbReference type="NCBI Taxonomy" id="416874"/>
    <lineage>
        <taxon>Bacteria</taxon>
        <taxon>Pseudomonadati</taxon>
        <taxon>Pseudomonadota</taxon>
        <taxon>Gammaproteobacteria</taxon>
        <taxon>Oceanospirillales</taxon>
        <taxon>Halomonadaceae</taxon>
        <taxon>Vreelandella</taxon>
    </lineage>
</organism>
<dbReference type="STRING" id="416874.SAMN04487958_11274"/>
<evidence type="ECO:0000313" key="4">
    <source>
        <dbReference type="Proteomes" id="UP000198505"/>
    </source>
</evidence>
<proteinExistence type="inferred from homology"/>
<dbReference type="InterPro" id="IPR000836">
    <property type="entry name" value="PRTase_dom"/>
</dbReference>
<feature type="domain" description="Double zinc ribbon" evidence="2">
    <location>
        <begin position="16"/>
        <end position="68"/>
    </location>
</feature>
<dbReference type="PANTHER" id="PTHR47505:SF1">
    <property type="entry name" value="DNA UTILIZATION PROTEIN YHGH"/>
    <property type="match status" value="1"/>
</dbReference>
<dbReference type="InterPro" id="IPR051910">
    <property type="entry name" value="ComF/GntX_DNA_util-trans"/>
</dbReference>
<dbReference type="InterPro" id="IPR029057">
    <property type="entry name" value="PRTase-like"/>
</dbReference>
<protein>
    <submittedName>
        <fullName evidence="3">ComF family protein</fullName>
    </submittedName>
</protein>
<reference evidence="4" key="1">
    <citation type="submission" date="2016-10" db="EMBL/GenBank/DDBJ databases">
        <authorList>
            <person name="Varghese N."/>
            <person name="Submissions S."/>
        </authorList>
    </citation>
    <scope>NUCLEOTIDE SEQUENCE [LARGE SCALE GENOMIC DNA]</scope>
    <source>
        <strain evidence="4">CGMCC 1.6495</strain>
    </source>
</reference>
<gene>
    <name evidence="3" type="ORF">SAMN04487958_11274</name>
</gene>
<evidence type="ECO:0000259" key="2">
    <source>
        <dbReference type="Pfam" id="PF18912"/>
    </source>
</evidence>
<dbReference type="SUPFAM" id="SSF53271">
    <property type="entry name" value="PRTase-like"/>
    <property type="match status" value="1"/>
</dbReference>
<evidence type="ECO:0000313" key="3">
    <source>
        <dbReference type="EMBL" id="SES28972.1"/>
    </source>
</evidence>
<dbReference type="CDD" id="cd06223">
    <property type="entry name" value="PRTases_typeI"/>
    <property type="match status" value="1"/>
</dbReference>
<accession>A0A1H9W4Y3</accession>
<dbReference type="AlphaFoldDB" id="A0A1H9W4Y3"/>
<dbReference type="Pfam" id="PF18912">
    <property type="entry name" value="DZR_2"/>
    <property type="match status" value="1"/>
</dbReference>
<dbReference type="Proteomes" id="UP000198505">
    <property type="component" value="Unassembled WGS sequence"/>
</dbReference>
<comment type="similarity">
    <text evidence="1">Belongs to the ComF/GntX family.</text>
</comment>